<dbReference type="PROSITE" id="PS50994">
    <property type="entry name" value="INTEGRASE"/>
    <property type="match status" value="1"/>
</dbReference>
<evidence type="ECO:0000313" key="3">
    <source>
        <dbReference type="EMBL" id="MCX2562208.1"/>
    </source>
</evidence>
<dbReference type="Pfam" id="PF13683">
    <property type="entry name" value="rve_3"/>
    <property type="match status" value="1"/>
</dbReference>
<name>A0ABT3QA85_9PROT</name>
<dbReference type="EMBL" id="JAPIUX010000028">
    <property type="protein sequence ID" value="MCX2562208.1"/>
    <property type="molecule type" value="Genomic_DNA"/>
</dbReference>
<protein>
    <submittedName>
        <fullName evidence="3">IS3 family transposase</fullName>
    </submittedName>
</protein>
<dbReference type="Proteomes" id="UP001526446">
    <property type="component" value="Unassembled WGS sequence"/>
</dbReference>
<dbReference type="PANTHER" id="PTHR47515:SF1">
    <property type="entry name" value="BLR2054 PROTEIN"/>
    <property type="match status" value="1"/>
</dbReference>
<feature type="coiled-coil region" evidence="1">
    <location>
        <begin position="49"/>
        <end position="76"/>
    </location>
</feature>
<dbReference type="InterPro" id="IPR025948">
    <property type="entry name" value="HTH-like_dom"/>
</dbReference>
<evidence type="ECO:0000259" key="2">
    <source>
        <dbReference type="PROSITE" id="PS50994"/>
    </source>
</evidence>
<keyword evidence="4" id="KW-1185">Reference proteome</keyword>
<dbReference type="SUPFAM" id="SSF53098">
    <property type="entry name" value="Ribonuclease H-like"/>
    <property type="match status" value="1"/>
</dbReference>
<dbReference type="PANTHER" id="PTHR47515">
    <property type="entry name" value="LOW CALCIUM RESPONSE LOCUS PROTEIN T"/>
    <property type="match status" value="1"/>
</dbReference>
<accession>A0ABT3QA85</accession>
<evidence type="ECO:0000256" key="1">
    <source>
        <dbReference type="SAM" id="Coils"/>
    </source>
</evidence>
<reference evidence="3 4" key="1">
    <citation type="submission" date="2022-11" db="EMBL/GenBank/DDBJ databases">
        <title>Genome sequencing of Acetobacter type strain.</title>
        <authorList>
            <person name="Heo J."/>
            <person name="Lee D."/>
            <person name="Han B.-H."/>
            <person name="Hong S.-B."/>
            <person name="Kwon S.-W."/>
        </authorList>
    </citation>
    <scope>NUCLEOTIDE SEQUENCE [LARGE SCALE GENOMIC DNA]</scope>
    <source>
        <strain evidence="3 4">KACC 21251</strain>
    </source>
</reference>
<organism evidence="3 4">
    <name type="scientific">Acetobacter farinalis</name>
    <dbReference type="NCBI Taxonomy" id="1260984"/>
    <lineage>
        <taxon>Bacteria</taxon>
        <taxon>Pseudomonadati</taxon>
        <taxon>Pseudomonadota</taxon>
        <taxon>Alphaproteobacteria</taxon>
        <taxon>Acetobacterales</taxon>
        <taxon>Acetobacteraceae</taxon>
        <taxon>Acetobacter</taxon>
    </lineage>
</organism>
<dbReference type="Pfam" id="PF01527">
    <property type="entry name" value="HTH_Tnp_1"/>
    <property type="match status" value="1"/>
</dbReference>
<proteinExistence type="predicted"/>
<dbReference type="InterPro" id="IPR048020">
    <property type="entry name" value="Transpos_IS3"/>
</dbReference>
<dbReference type="InterPro" id="IPR002514">
    <property type="entry name" value="Transposase_8"/>
</dbReference>
<dbReference type="Gene3D" id="3.30.420.10">
    <property type="entry name" value="Ribonuclease H-like superfamily/Ribonuclease H"/>
    <property type="match status" value="1"/>
</dbReference>
<dbReference type="RefSeq" id="WP_166123555.1">
    <property type="nucleotide sequence ID" value="NZ_JAPIUX010000028.1"/>
</dbReference>
<dbReference type="SUPFAM" id="SSF46689">
    <property type="entry name" value="Homeodomain-like"/>
    <property type="match status" value="1"/>
</dbReference>
<comment type="caution">
    <text evidence="3">The sequence shown here is derived from an EMBL/GenBank/DDBJ whole genome shotgun (WGS) entry which is preliminary data.</text>
</comment>
<gene>
    <name evidence="3" type="ORF">OQ252_12505</name>
</gene>
<dbReference type="NCBIfam" id="NF033516">
    <property type="entry name" value="transpos_IS3"/>
    <property type="match status" value="1"/>
</dbReference>
<dbReference type="InterPro" id="IPR001584">
    <property type="entry name" value="Integrase_cat-core"/>
</dbReference>
<feature type="domain" description="Integrase catalytic" evidence="2">
    <location>
        <begin position="199"/>
        <end position="360"/>
    </location>
</feature>
<dbReference type="Pfam" id="PF13276">
    <property type="entry name" value="HTH_21"/>
    <property type="match status" value="1"/>
</dbReference>
<evidence type="ECO:0000313" key="4">
    <source>
        <dbReference type="Proteomes" id="UP001526446"/>
    </source>
</evidence>
<dbReference type="InterPro" id="IPR012337">
    <property type="entry name" value="RNaseH-like_sf"/>
</dbReference>
<dbReference type="InterPro" id="IPR036397">
    <property type="entry name" value="RNaseH_sf"/>
</dbReference>
<keyword evidence="1" id="KW-0175">Coiled coil</keyword>
<sequence length="365" mass="41650">MKRSRITQDQIIGSLKEHQAGASAADLCRKHGISDATFYTWRSKYGGMEVSEARRLKALEEENAKLKRLLAESVMDVSTLKELLGKKLVTPGLRRNAATWAITEQGYTQRRACRLVGIDPKTWRYASCRPDDTAARARLRELAGERRRFGYRRLHILLDREGIAMNHKKLFRLYREEGLSVRKRGGRKRALGTRSPMVLPDGPNQRWSLDFVSDALNSGRRFRVLTVVDDYTRECLGLVADTSLSGERLGRELDRIAESRGFPMMIVSDNGTEMTSNAILAWQEKRSVLWHYIAPGKPQQNGFVESFNGRFRDECLNEHLFRNLAHARTVIDAWRADYNAVRPHTSLNGMTPKAFAQHAKTAYNN</sequence>
<dbReference type="InterPro" id="IPR009057">
    <property type="entry name" value="Homeodomain-like_sf"/>
</dbReference>